<dbReference type="InterPro" id="IPR029063">
    <property type="entry name" value="SAM-dependent_MTases_sf"/>
</dbReference>
<evidence type="ECO:0008006" key="3">
    <source>
        <dbReference type="Google" id="ProtNLM"/>
    </source>
</evidence>
<sequence length="261" mass="29484">MEKLFKKIKYLPELAKKYRILKHCNLLDDRLSASELEQYLYTCSAVGTHRGYLRSLRETMCVDREGNPLPWYTYPAIEQLAKWDFSEAEVFEFGCGNSTRWWAGRSKSVVSLEGSRVWYDKILSSNVLPDNTTPILVAIDGDEYSQAFGDYAEALNNFGQFDVIIVDGESRFRTRYACANNALKHLRAGGLIILDNSDWHPESAKLLRDSGLLQIDFCGLGPLNTHAETTSLFLDKFFSVKPVNDNEHPGQTIGGLKLTLG</sequence>
<name>A0A177NTL6_9GAMM</name>
<evidence type="ECO:0000313" key="1">
    <source>
        <dbReference type="EMBL" id="OAI21397.1"/>
    </source>
</evidence>
<dbReference type="RefSeq" id="WP_064026968.1">
    <property type="nucleotide sequence ID" value="NZ_LUUK01000100.1"/>
</dbReference>
<proteinExistence type="predicted"/>
<dbReference type="EMBL" id="LUUK01000100">
    <property type="protein sequence ID" value="OAI21397.1"/>
    <property type="molecule type" value="Genomic_DNA"/>
</dbReference>
<dbReference type="Proteomes" id="UP000077628">
    <property type="component" value="Unassembled WGS sequence"/>
</dbReference>
<dbReference type="Pfam" id="PF13578">
    <property type="entry name" value="Methyltransf_24"/>
    <property type="match status" value="1"/>
</dbReference>
<dbReference type="STRING" id="702114.A1355_02660"/>
<dbReference type="SUPFAM" id="SSF53335">
    <property type="entry name" value="S-adenosyl-L-methionine-dependent methyltransferases"/>
    <property type="match status" value="1"/>
</dbReference>
<organism evidence="1 2">
    <name type="scientific">Methylomonas koyamae</name>
    <dbReference type="NCBI Taxonomy" id="702114"/>
    <lineage>
        <taxon>Bacteria</taxon>
        <taxon>Pseudomonadati</taxon>
        <taxon>Pseudomonadota</taxon>
        <taxon>Gammaproteobacteria</taxon>
        <taxon>Methylococcales</taxon>
        <taxon>Methylococcaceae</taxon>
        <taxon>Methylomonas</taxon>
    </lineage>
</organism>
<evidence type="ECO:0000313" key="2">
    <source>
        <dbReference type="Proteomes" id="UP000077628"/>
    </source>
</evidence>
<keyword evidence="2" id="KW-1185">Reference proteome</keyword>
<dbReference type="Gene3D" id="3.40.50.150">
    <property type="entry name" value="Vaccinia Virus protein VP39"/>
    <property type="match status" value="1"/>
</dbReference>
<comment type="caution">
    <text evidence="1">The sequence shown here is derived from an EMBL/GenBank/DDBJ whole genome shotgun (WGS) entry which is preliminary data.</text>
</comment>
<dbReference type="OrthoDB" id="255821at2"/>
<protein>
    <recommendedName>
        <fullName evidence="3">SAM-dependent methyltransferase</fullName>
    </recommendedName>
</protein>
<gene>
    <name evidence="1" type="ORF">A1355_02660</name>
</gene>
<accession>A0A177NTL6</accession>
<dbReference type="AlphaFoldDB" id="A0A177NTL6"/>
<reference evidence="2" key="1">
    <citation type="submission" date="2016-03" db="EMBL/GenBank/DDBJ databases">
        <authorList>
            <person name="Heylen K."/>
            <person name="De Vos P."/>
            <person name="Vekeman B."/>
        </authorList>
    </citation>
    <scope>NUCLEOTIDE SEQUENCE [LARGE SCALE GENOMIC DNA]</scope>
    <source>
        <strain evidence="2">R-45383</strain>
    </source>
</reference>